<evidence type="ECO:0000259" key="6">
    <source>
        <dbReference type="PROSITE" id="PS50885"/>
    </source>
</evidence>
<organism evidence="7 8">
    <name type="scientific">Methylobacterium aquaticum</name>
    <dbReference type="NCBI Taxonomy" id="270351"/>
    <lineage>
        <taxon>Bacteria</taxon>
        <taxon>Pseudomonadati</taxon>
        <taxon>Pseudomonadota</taxon>
        <taxon>Alphaproteobacteria</taxon>
        <taxon>Hyphomicrobiales</taxon>
        <taxon>Methylobacteriaceae</taxon>
        <taxon>Methylobacterium</taxon>
    </lineage>
</organism>
<dbReference type="InterPro" id="IPR003660">
    <property type="entry name" value="HAMP_dom"/>
</dbReference>
<reference evidence="7 8" key="1">
    <citation type="journal article" date="2015" name="Genome Announc.">
        <title>Complete Genome Sequence of Methylobacterium aquaticum Strain 22A, Isolated from Racomitrium japonicum Moss.</title>
        <authorList>
            <person name="Tani A."/>
            <person name="Ogura Y."/>
            <person name="Hayashi T."/>
            <person name="Kimbara K."/>
        </authorList>
    </citation>
    <scope>NUCLEOTIDE SEQUENCE [LARGE SCALE GENOMIC DNA]</scope>
    <source>
        <strain evidence="7 8">MA-22A</strain>
    </source>
</reference>
<evidence type="ECO:0000313" key="7">
    <source>
        <dbReference type="EMBL" id="BAQ46227.1"/>
    </source>
</evidence>
<dbReference type="GO" id="GO:0007165">
    <property type="term" value="P:signal transduction"/>
    <property type="evidence" value="ECO:0007669"/>
    <property type="project" value="UniProtKB-KW"/>
</dbReference>
<dbReference type="GO" id="GO:0006935">
    <property type="term" value="P:chemotaxis"/>
    <property type="evidence" value="ECO:0007669"/>
    <property type="project" value="InterPro"/>
</dbReference>
<dbReference type="InterPro" id="IPR004090">
    <property type="entry name" value="Chemotax_Me-accpt_rcpt"/>
</dbReference>
<keyword evidence="4" id="KW-1133">Transmembrane helix</keyword>
<keyword evidence="4" id="KW-0472">Membrane</keyword>
<reference evidence="8" key="2">
    <citation type="submission" date="2015-01" db="EMBL/GenBank/DDBJ databases">
        <title>Complete genome sequence of Methylobacterium aquaticum strain 22A.</title>
        <authorList>
            <person name="Tani A."/>
            <person name="Ogura Y."/>
            <person name="Hayashi T."/>
        </authorList>
    </citation>
    <scope>NUCLEOTIDE SEQUENCE [LARGE SCALE GENOMIC DNA]</scope>
    <source>
        <strain evidence="8">MA-22A</strain>
    </source>
</reference>
<dbReference type="PRINTS" id="PR00260">
    <property type="entry name" value="CHEMTRNSDUCR"/>
</dbReference>
<dbReference type="OrthoDB" id="5349256at2"/>
<dbReference type="Pfam" id="PF00672">
    <property type="entry name" value="HAMP"/>
    <property type="match status" value="1"/>
</dbReference>
<protein>
    <submittedName>
        <fullName evidence="7">Putative methyl-accepting chemotaxis sensorytransducer</fullName>
    </submittedName>
</protein>
<comment type="similarity">
    <text evidence="2">Belongs to the methyl-accepting chemotaxis (MCP) protein family.</text>
</comment>
<name>A0A0C6FGS4_9HYPH</name>
<dbReference type="KEGG" id="maqu:Maq22A_c15350"/>
<dbReference type="PROSITE" id="PS50885">
    <property type="entry name" value="HAMP"/>
    <property type="match status" value="1"/>
</dbReference>
<dbReference type="InterPro" id="IPR004089">
    <property type="entry name" value="MCPsignal_dom"/>
</dbReference>
<dbReference type="PANTHER" id="PTHR32089">
    <property type="entry name" value="METHYL-ACCEPTING CHEMOTAXIS PROTEIN MCPB"/>
    <property type="match status" value="1"/>
</dbReference>
<evidence type="ECO:0000256" key="2">
    <source>
        <dbReference type="ARBA" id="ARBA00029447"/>
    </source>
</evidence>
<keyword evidence="1 3" id="KW-0807">Transducer</keyword>
<dbReference type="EMBL" id="AP014704">
    <property type="protein sequence ID" value="BAQ46227.1"/>
    <property type="molecule type" value="Genomic_DNA"/>
</dbReference>
<sequence length="663" mass="70643">MVRACKLSKISVRTRIAAINLVLFLGFAAIAAISYVAKNDISDSIADQQRYQSLADRAGSVRNQISELQVTSRVWMSSRIGNHAAAFEAQLRSAKDSALELKAISDHETIAGDIDKLITEIDVISTKGKDVDQVLQTIGYAADEGTNGKLKAASDELESLVKPLFLEDDAIGIRLWAATLGMMRQVEASRGTSSDAAEGNFEGELSRFERWLKRYEAAHEDEGRPIRQAGTAYAAAFQQWWTTEKRATIAGEHLNDRFALVKPIIDSLLDKTNAITVSARERLAESQAQTFLLIMSVICTSLLVGLGISVFVGRSIATPLARLQEAMIGLAGGRTDVEIPLTDAQDEIGAMARTLLVFRNSGLEREMLTRDREQALGRDRRRTESVDAAIQAFDASVKTVLGDVRAAIETLGGASRDLEVASRHVTRQASQASTAAERASSSVSTVASAAEELDASIAEVVDKTNTSTTISSRAVQQALGAVDRMASLAHATQQIDAVAGAIRTIAGQTNLLALNATIEAARAGEAGRGFAVVAAEVKALADETSRATEEIARQIHQIHSATGTTVKALGSVKDTIVELSHIIDEIAATISQQKSTVSEIAGSAANVASESIASSKAILSTEDAAQVSSNASGSIASLSRRIEENAERLDVEVGRFMEQVRAA</sequence>
<dbReference type="SMART" id="SM00283">
    <property type="entry name" value="MA"/>
    <property type="match status" value="1"/>
</dbReference>
<dbReference type="AlphaFoldDB" id="A0A0C6FGS4"/>
<dbReference type="PATRIC" id="fig|270351.10.peg.2957"/>
<evidence type="ECO:0000259" key="5">
    <source>
        <dbReference type="PROSITE" id="PS50111"/>
    </source>
</evidence>
<dbReference type="GO" id="GO:0004888">
    <property type="term" value="F:transmembrane signaling receptor activity"/>
    <property type="evidence" value="ECO:0007669"/>
    <property type="project" value="InterPro"/>
</dbReference>
<dbReference type="PANTHER" id="PTHR32089:SF112">
    <property type="entry name" value="LYSOZYME-LIKE PROTEIN-RELATED"/>
    <property type="match status" value="1"/>
</dbReference>
<feature type="transmembrane region" description="Helical" evidence="4">
    <location>
        <begin position="291"/>
        <end position="312"/>
    </location>
</feature>
<proteinExistence type="inferred from homology"/>
<feature type="domain" description="HAMP" evidence="6">
    <location>
        <begin position="314"/>
        <end position="367"/>
    </location>
</feature>
<dbReference type="Gene3D" id="6.10.340.10">
    <property type="match status" value="1"/>
</dbReference>
<dbReference type="STRING" id="270351.Maq22A_c15350"/>
<accession>A0A0C6FGS4</accession>
<dbReference type="SUPFAM" id="SSF158472">
    <property type="entry name" value="HAMP domain-like"/>
    <property type="match status" value="1"/>
</dbReference>
<dbReference type="Pfam" id="PF00015">
    <property type="entry name" value="MCPsignal"/>
    <property type="match status" value="1"/>
</dbReference>
<dbReference type="SUPFAM" id="SSF58104">
    <property type="entry name" value="Methyl-accepting chemotaxis protein (MCP) signaling domain"/>
    <property type="match status" value="1"/>
</dbReference>
<gene>
    <name evidence="7" type="primary">tar</name>
    <name evidence="7" type="ORF">Maq22A_c15350</name>
</gene>
<dbReference type="SMART" id="SM00304">
    <property type="entry name" value="HAMP"/>
    <property type="match status" value="1"/>
</dbReference>
<evidence type="ECO:0000256" key="3">
    <source>
        <dbReference type="PROSITE-ProRule" id="PRU00284"/>
    </source>
</evidence>
<dbReference type="RefSeq" id="WP_060847394.1">
    <property type="nucleotide sequence ID" value="NZ_AP014704.1"/>
</dbReference>
<feature type="transmembrane region" description="Helical" evidence="4">
    <location>
        <begin position="16"/>
        <end position="37"/>
    </location>
</feature>
<dbReference type="Gene3D" id="1.10.287.950">
    <property type="entry name" value="Methyl-accepting chemotaxis protein"/>
    <property type="match status" value="1"/>
</dbReference>
<dbReference type="PROSITE" id="PS50111">
    <property type="entry name" value="CHEMOTAXIS_TRANSDUC_2"/>
    <property type="match status" value="1"/>
</dbReference>
<feature type="domain" description="Methyl-accepting transducer" evidence="5">
    <location>
        <begin position="407"/>
        <end position="639"/>
    </location>
</feature>
<evidence type="ECO:0000256" key="1">
    <source>
        <dbReference type="ARBA" id="ARBA00023224"/>
    </source>
</evidence>
<evidence type="ECO:0000256" key="4">
    <source>
        <dbReference type="SAM" id="Phobius"/>
    </source>
</evidence>
<keyword evidence="4" id="KW-0812">Transmembrane</keyword>
<evidence type="ECO:0000313" key="8">
    <source>
        <dbReference type="Proteomes" id="UP000061432"/>
    </source>
</evidence>
<dbReference type="GO" id="GO:0016020">
    <property type="term" value="C:membrane"/>
    <property type="evidence" value="ECO:0007669"/>
    <property type="project" value="InterPro"/>
</dbReference>
<dbReference type="Proteomes" id="UP000061432">
    <property type="component" value="Chromosome"/>
</dbReference>